<protein>
    <recommendedName>
        <fullName evidence="9 13">Ubiquitin carboxyl-terminal hydrolase</fullName>
        <ecNumber evidence="9 13">3.4.19.12</ecNumber>
    </recommendedName>
</protein>
<dbReference type="PANTHER" id="PTHR10589">
    <property type="entry name" value="UBIQUITIN CARBOXYL-TERMINAL HYDROLASE"/>
    <property type="match status" value="1"/>
</dbReference>
<comment type="caution">
    <text evidence="15">The sequence shown here is derived from an EMBL/GenBank/DDBJ whole genome shotgun (WGS) entry which is preliminary data.</text>
</comment>
<dbReference type="EC" id="3.4.19.12" evidence="9 13"/>
<dbReference type="PROSITE" id="PS52048">
    <property type="entry name" value="UCH_DOMAIN"/>
    <property type="match status" value="1"/>
</dbReference>
<dbReference type="InterPro" id="IPR001578">
    <property type="entry name" value="Peptidase_C12_UCH"/>
</dbReference>
<dbReference type="PANTHER" id="PTHR10589:SF16">
    <property type="entry name" value="UBIQUITIN CARBOXYL-TERMINAL HYDROLASE ISOZYME L5"/>
    <property type="match status" value="1"/>
</dbReference>
<evidence type="ECO:0000256" key="8">
    <source>
        <dbReference type="ARBA" id="ARBA00023242"/>
    </source>
</evidence>
<evidence type="ECO:0000256" key="7">
    <source>
        <dbReference type="ARBA" id="ARBA00022807"/>
    </source>
</evidence>
<comment type="similarity">
    <text evidence="3 9 12 13">Belongs to the peptidase C12 family.</text>
</comment>
<dbReference type="GO" id="GO:0004843">
    <property type="term" value="F:cysteine-type deubiquitinase activity"/>
    <property type="evidence" value="ECO:0007669"/>
    <property type="project" value="UniProtKB-UniRule"/>
</dbReference>
<feature type="site" description="Important for enzyme activity" evidence="11 12">
    <location>
        <position position="174"/>
    </location>
</feature>
<reference evidence="15" key="1">
    <citation type="submission" date="2021-05" db="EMBL/GenBank/DDBJ databases">
        <title>The genome of the haptophyte Pavlova lutheri (Diacronema luteri, Pavlovales) - a model for lipid biosynthesis in eukaryotic algae.</title>
        <authorList>
            <person name="Hulatt C.J."/>
            <person name="Posewitz M.C."/>
        </authorList>
    </citation>
    <scope>NUCLEOTIDE SEQUENCE</scope>
    <source>
        <strain evidence="15">NIVA-4/92</strain>
    </source>
</reference>
<dbReference type="InterPro" id="IPR017390">
    <property type="entry name" value="Ubiquitinyl_hydrolase_UCH37"/>
</dbReference>
<keyword evidence="5 9" id="KW-0833">Ubl conjugation pathway</keyword>
<keyword evidence="7 9" id="KW-0788">Thiol protease</keyword>
<evidence type="ECO:0000256" key="9">
    <source>
        <dbReference type="PIRNR" id="PIRNR038120"/>
    </source>
</evidence>
<dbReference type="Gene3D" id="3.40.532.10">
    <property type="entry name" value="Peptidase C12, ubiquitin carboxyl-terminal hydrolase"/>
    <property type="match status" value="1"/>
</dbReference>
<dbReference type="FunFam" id="3.40.532.10:FF:000003">
    <property type="entry name" value="Ubiquitin carboxyl-terminal hydrolase"/>
    <property type="match status" value="1"/>
</dbReference>
<dbReference type="OMA" id="XAKEKQN"/>
<dbReference type="InterPro" id="IPR038765">
    <property type="entry name" value="Papain-like_cys_pep_sf"/>
</dbReference>
<sequence>MSADSWCTIESDPGVFTELIQEMGVQGVQVEELYSLDKESMDQLSPVYGLIFLFKWRANEQDERPVDTDPSHDVFFASQVINNACATQAILSILLNAPGVSLGAELTNFKLFTKEFPPNLKGLAISNSDLVRKAHNSFARAEPFILEGRGAENDDELYHFISYIPINGKLYELDGLKSGPICLGECPPDDWLAAARPEIQRRIDQYSAKEIRFNLMAIIRNRAEIFSEEQARYERERDRTIGLVQSRGASIPTNDELEAMLDRARTLGADAHIAPVEAGMESSVTVDELFLLLATLNEQLATVRAKLRLEEDKFAQWRTENVRRRHNYVPFILNFIKLLASKGELMPLVNKAKQKPPRAAQ</sequence>
<dbReference type="GO" id="GO:0006511">
    <property type="term" value="P:ubiquitin-dependent protein catabolic process"/>
    <property type="evidence" value="ECO:0007669"/>
    <property type="project" value="UniProtKB-UniRule"/>
</dbReference>
<evidence type="ECO:0000256" key="6">
    <source>
        <dbReference type="ARBA" id="ARBA00022801"/>
    </source>
</evidence>
<dbReference type="Pfam" id="PF18031">
    <property type="entry name" value="UCH_C"/>
    <property type="match status" value="1"/>
</dbReference>
<keyword evidence="16" id="KW-1185">Reference proteome</keyword>
<keyword evidence="4 9" id="KW-0645">Protease</keyword>
<dbReference type="PRINTS" id="PR00707">
    <property type="entry name" value="UBCTHYDRLASE"/>
</dbReference>
<dbReference type="GO" id="GO:0016579">
    <property type="term" value="P:protein deubiquitination"/>
    <property type="evidence" value="ECO:0007669"/>
    <property type="project" value="InterPro"/>
</dbReference>
<evidence type="ECO:0000256" key="11">
    <source>
        <dbReference type="PIRSR" id="PIRSR038120-2"/>
    </source>
</evidence>
<dbReference type="Proteomes" id="UP000751190">
    <property type="component" value="Unassembled WGS sequence"/>
</dbReference>
<dbReference type="InterPro" id="IPR041507">
    <property type="entry name" value="UCH_C"/>
</dbReference>
<dbReference type="SUPFAM" id="SSF54001">
    <property type="entry name" value="Cysteine proteinases"/>
    <property type="match status" value="1"/>
</dbReference>
<name>A0A8J6CCE8_DIALT</name>
<organism evidence="15 16">
    <name type="scientific">Diacronema lutheri</name>
    <name type="common">Unicellular marine alga</name>
    <name type="synonym">Monochrysis lutheri</name>
    <dbReference type="NCBI Taxonomy" id="2081491"/>
    <lineage>
        <taxon>Eukaryota</taxon>
        <taxon>Haptista</taxon>
        <taxon>Haptophyta</taxon>
        <taxon>Pavlovophyceae</taxon>
        <taxon>Pavlovales</taxon>
        <taxon>Pavlovaceae</taxon>
        <taxon>Diacronema</taxon>
    </lineage>
</organism>
<dbReference type="EMBL" id="JAGTXO010000009">
    <property type="protein sequence ID" value="KAG8466026.1"/>
    <property type="molecule type" value="Genomic_DNA"/>
</dbReference>
<dbReference type="InterPro" id="IPR036959">
    <property type="entry name" value="Peptidase_C12_UCH_sf"/>
</dbReference>
<evidence type="ECO:0000256" key="10">
    <source>
        <dbReference type="PIRSR" id="PIRSR038120-1"/>
    </source>
</evidence>
<evidence type="ECO:0000313" key="16">
    <source>
        <dbReference type="Proteomes" id="UP000751190"/>
    </source>
</evidence>
<comment type="catalytic activity">
    <reaction evidence="1 9 12 13">
        <text>Thiol-dependent hydrolysis of ester, thioester, amide, peptide and isopeptide bonds formed by the C-terminal Gly of ubiquitin (a 76-residue protein attached to proteins as an intracellular targeting signal).</text>
        <dbReference type="EC" id="3.4.19.12"/>
    </reaction>
</comment>
<dbReference type="AlphaFoldDB" id="A0A8J6CCE8"/>
<feature type="domain" description="UCH catalytic" evidence="14">
    <location>
        <begin position="5"/>
        <end position="220"/>
    </location>
</feature>
<accession>A0A8J6CCE8</accession>
<gene>
    <name evidence="15" type="ORF">KFE25_005596</name>
</gene>
<dbReference type="Pfam" id="PF01088">
    <property type="entry name" value="Peptidase_C12"/>
    <property type="match status" value="1"/>
</dbReference>
<dbReference type="PIRSF" id="PIRSF038120">
    <property type="entry name" value="Ubiquitinyl_hydrolase_UCH37"/>
    <property type="match status" value="1"/>
</dbReference>
<dbReference type="OrthoDB" id="1924260at2759"/>
<dbReference type="CDD" id="cd09617">
    <property type="entry name" value="Peptidase_C12_UCH37_BAP1"/>
    <property type="match status" value="1"/>
</dbReference>
<dbReference type="Gene3D" id="1.20.58.860">
    <property type="match status" value="1"/>
</dbReference>
<feature type="active site" description="Proton donor" evidence="10 12">
    <location>
        <position position="159"/>
    </location>
</feature>
<feature type="active site" description="Nucleophile" evidence="10 12">
    <location>
        <position position="85"/>
    </location>
</feature>
<dbReference type="GO" id="GO:0005737">
    <property type="term" value="C:cytoplasm"/>
    <property type="evidence" value="ECO:0007669"/>
    <property type="project" value="TreeGrafter"/>
</dbReference>
<evidence type="ECO:0000259" key="14">
    <source>
        <dbReference type="PROSITE" id="PS52048"/>
    </source>
</evidence>
<evidence type="ECO:0000256" key="3">
    <source>
        <dbReference type="ARBA" id="ARBA00009326"/>
    </source>
</evidence>
<evidence type="ECO:0000256" key="5">
    <source>
        <dbReference type="ARBA" id="ARBA00022786"/>
    </source>
</evidence>
<comment type="subcellular location">
    <subcellularLocation>
        <location evidence="2">Nucleus</location>
    </subcellularLocation>
</comment>
<dbReference type="GO" id="GO:0005634">
    <property type="term" value="C:nucleus"/>
    <property type="evidence" value="ECO:0007669"/>
    <property type="project" value="UniProtKB-SubCell"/>
</dbReference>
<evidence type="ECO:0000256" key="2">
    <source>
        <dbReference type="ARBA" id="ARBA00004123"/>
    </source>
</evidence>
<evidence type="ECO:0000256" key="4">
    <source>
        <dbReference type="ARBA" id="ARBA00022670"/>
    </source>
</evidence>
<evidence type="ECO:0000256" key="13">
    <source>
        <dbReference type="RuleBase" id="RU361215"/>
    </source>
</evidence>
<evidence type="ECO:0000256" key="12">
    <source>
        <dbReference type="PROSITE-ProRule" id="PRU01393"/>
    </source>
</evidence>
<feature type="site" description="Transition state stabilizer" evidence="12">
    <location>
        <position position="79"/>
    </location>
</feature>
<dbReference type="PROSITE" id="PS52049">
    <property type="entry name" value="ULD"/>
    <property type="match status" value="1"/>
</dbReference>
<keyword evidence="6 9" id="KW-0378">Hydrolase</keyword>
<evidence type="ECO:0000256" key="1">
    <source>
        <dbReference type="ARBA" id="ARBA00000707"/>
    </source>
</evidence>
<evidence type="ECO:0000313" key="15">
    <source>
        <dbReference type="EMBL" id="KAG8466026.1"/>
    </source>
</evidence>
<proteinExistence type="inferred from homology"/>
<keyword evidence="8" id="KW-0539">Nucleus</keyword>